<comment type="caution">
    <text evidence="1">The sequence shown here is derived from an EMBL/GenBank/DDBJ whole genome shotgun (WGS) entry which is preliminary data.</text>
</comment>
<accession>A0ACB9FA68</accession>
<keyword evidence="2" id="KW-1185">Reference proteome</keyword>
<dbReference type="Proteomes" id="UP001055811">
    <property type="component" value="Linkage Group LG03"/>
</dbReference>
<evidence type="ECO:0000313" key="1">
    <source>
        <dbReference type="EMBL" id="KAI3768032.1"/>
    </source>
</evidence>
<gene>
    <name evidence="1" type="ORF">L2E82_18463</name>
</gene>
<proteinExistence type="predicted"/>
<dbReference type="EMBL" id="CM042011">
    <property type="protein sequence ID" value="KAI3768032.1"/>
    <property type="molecule type" value="Genomic_DNA"/>
</dbReference>
<reference evidence="1 2" key="2">
    <citation type="journal article" date="2022" name="Mol. Ecol. Resour.">
        <title>The genomes of chicory, endive, great burdock and yacon provide insights into Asteraceae paleo-polyploidization history and plant inulin production.</title>
        <authorList>
            <person name="Fan W."/>
            <person name="Wang S."/>
            <person name="Wang H."/>
            <person name="Wang A."/>
            <person name="Jiang F."/>
            <person name="Liu H."/>
            <person name="Zhao H."/>
            <person name="Xu D."/>
            <person name="Zhang Y."/>
        </authorList>
    </citation>
    <scope>NUCLEOTIDE SEQUENCE [LARGE SCALE GENOMIC DNA]</scope>
    <source>
        <strain evidence="2">cv. Punajuju</strain>
        <tissue evidence="1">Leaves</tissue>
    </source>
</reference>
<reference evidence="2" key="1">
    <citation type="journal article" date="2022" name="Mol. Ecol. Resour.">
        <title>The genomes of chicory, endive, great burdock and yacon provide insights into Asteraceae palaeo-polyploidization history and plant inulin production.</title>
        <authorList>
            <person name="Fan W."/>
            <person name="Wang S."/>
            <person name="Wang H."/>
            <person name="Wang A."/>
            <person name="Jiang F."/>
            <person name="Liu H."/>
            <person name="Zhao H."/>
            <person name="Xu D."/>
            <person name="Zhang Y."/>
        </authorList>
    </citation>
    <scope>NUCLEOTIDE SEQUENCE [LARGE SCALE GENOMIC DNA]</scope>
    <source>
        <strain evidence="2">cv. Punajuju</strain>
    </source>
</reference>
<protein>
    <submittedName>
        <fullName evidence="1">Uncharacterized protein</fullName>
    </submittedName>
</protein>
<organism evidence="1 2">
    <name type="scientific">Cichorium intybus</name>
    <name type="common">Chicory</name>
    <dbReference type="NCBI Taxonomy" id="13427"/>
    <lineage>
        <taxon>Eukaryota</taxon>
        <taxon>Viridiplantae</taxon>
        <taxon>Streptophyta</taxon>
        <taxon>Embryophyta</taxon>
        <taxon>Tracheophyta</taxon>
        <taxon>Spermatophyta</taxon>
        <taxon>Magnoliopsida</taxon>
        <taxon>eudicotyledons</taxon>
        <taxon>Gunneridae</taxon>
        <taxon>Pentapetalae</taxon>
        <taxon>asterids</taxon>
        <taxon>campanulids</taxon>
        <taxon>Asterales</taxon>
        <taxon>Asteraceae</taxon>
        <taxon>Cichorioideae</taxon>
        <taxon>Cichorieae</taxon>
        <taxon>Cichoriinae</taxon>
        <taxon>Cichorium</taxon>
    </lineage>
</organism>
<evidence type="ECO:0000313" key="2">
    <source>
        <dbReference type="Proteomes" id="UP001055811"/>
    </source>
</evidence>
<sequence length="292" mass="32728">MDRDPSNNVSIKPSVLITKAPIPKPQQKGSHARSSASKHQHTQEHSSADVRLKQVQENLDMVLVKLSEPIPALPKYVTEIQLQYALLDLLNKAITMDNARVITLSKLTKDRLKTFEKLIKAFTELNKNTTKFFESVFSLLGQRRGEEIARYQVLLDNRQKQLKVFVELDTMKKVVFADEAGPSSTKGGDESPLKDTEEAFNISFGSEETKKSEGEERVGNEPKNSSDSRCPKNDKGKDLVKVVGSSGRGLDFSSSDAEEVEELTNEQRAKIAKKNHLLALRLQEEEDRATAY</sequence>
<name>A0ACB9FA68_CICIN</name>